<dbReference type="AlphaFoldDB" id="A0A397HGP2"/>
<proteinExistence type="predicted"/>
<evidence type="ECO:0000256" key="1">
    <source>
        <dbReference type="SAM" id="MobiDB-lite"/>
    </source>
</evidence>
<dbReference type="EMBL" id="PQFF01000311">
    <property type="protein sequence ID" value="RHZ62232.1"/>
    <property type="molecule type" value="Genomic_DNA"/>
</dbReference>
<name>A0A397HGP2_9GLOM</name>
<reference evidence="2 3" key="1">
    <citation type="submission" date="2018-08" db="EMBL/GenBank/DDBJ databases">
        <title>Genome and evolution of the arbuscular mycorrhizal fungus Diversispora epigaea (formerly Glomus versiforme) and its bacterial endosymbionts.</title>
        <authorList>
            <person name="Sun X."/>
            <person name="Fei Z."/>
            <person name="Harrison M."/>
        </authorList>
    </citation>
    <scope>NUCLEOTIDE SEQUENCE [LARGE SCALE GENOMIC DNA]</scope>
    <source>
        <strain evidence="2 3">IT104</strain>
    </source>
</reference>
<sequence length="109" mass="12538">MNYIPSRREIAQQQRRARERAAREQALEMQTPPRIRKLKKKDNLLPIQETNNISQIQSYPLSSVPTSFTPISFISTSFTSTSFTPTSFTPITSFTLNQTEITQQQDQTT</sequence>
<evidence type="ECO:0000313" key="2">
    <source>
        <dbReference type="EMBL" id="RHZ62232.1"/>
    </source>
</evidence>
<comment type="caution">
    <text evidence="2">The sequence shown here is derived from an EMBL/GenBank/DDBJ whole genome shotgun (WGS) entry which is preliminary data.</text>
</comment>
<accession>A0A397HGP2</accession>
<protein>
    <submittedName>
        <fullName evidence="2">Uncharacterized protein</fullName>
    </submittedName>
</protein>
<organism evidence="2 3">
    <name type="scientific">Diversispora epigaea</name>
    <dbReference type="NCBI Taxonomy" id="1348612"/>
    <lineage>
        <taxon>Eukaryota</taxon>
        <taxon>Fungi</taxon>
        <taxon>Fungi incertae sedis</taxon>
        <taxon>Mucoromycota</taxon>
        <taxon>Glomeromycotina</taxon>
        <taxon>Glomeromycetes</taxon>
        <taxon>Diversisporales</taxon>
        <taxon>Diversisporaceae</taxon>
        <taxon>Diversispora</taxon>
    </lineage>
</organism>
<keyword evidence="3" id="KW-1185">Reference proteome</keyword>
<dbReference type="Proteomes" id="UP000266861">
    <property type="component" value="Unassembled WGS sequence"/>
</dbReference>
<evidence type="ECO:0000313" key="3">
    <source>
        <dbReference type="Proteomes" id="UP000266861"/>
    </source>
</evidence>
<feature type="region of interest" description="Disordered" evidence="1">
    <location>
        <begin position="1"/>
        <end position="27"/>
    </location>
</feature>
<gene>
    <name evidence="2" type="ORF">Glove_341g43</name>
</gene>
<feature type="compositionally biased region" description="Basic and acidic residues" evidence="1">
    <location>
        <begin position="1"/>
        <end position="10"/>
    </location>
</feature>